<gene>
    <name evidence="1" type="ORF">THIOM_000899</name>
</gene>
<evidence type="ECO:0000313" key="1">
    <source>
        <dbReference type="EMBL" id="OAD23272.1"/>
    </source>
</evidence>
<keyword evidence="2" id="KW-1185">Reference proteome</keyword>
<evidence type="ECO:0000313" key="2">
    <source>
        <dbReference type="Proteomes" id="UP000076962"/>
    </source>
</evidence>
<accession>A0A176S575</accession>
<sequence length="73" mass="8246">MGSLQQLIQVDSLLAFIRRLLTVENPTEKLEQLSHAITEVFQLAPSNKHMNHRILSNTNPSEYLKSKGEIVCA</sequence>
<dbReference type="EMBL" id="LUTY01000455">
    <property type="protein sequence ID" value="OAD23272.1"/>
    <property type="molecule type" value="Genomic_DNA"/>
</dbReference>
<comment type="caution">
    <text evidence="1">The sequence shown here is derived from an EMBL/GenBank/DDBJ whole genome shotgun (WGS) entry which is preliminary data.</text>
</comment>
<name>A0A176S575_9GAMM</name>
<dbReference type="Proteomes" id="UP000076962">
    <property type="component" value="Unassembled WGS sequence"/>
</dbReference>
<proteinExistence type="predicted"/>
<reference evidence="1 2" key="1">
    <citation type="submission" date="2016-05" db="EMBL/GenBank/DDBJ databases">
        <title>Single-cell genome of chain-forming Candidatus Thiomargarita nelsonii and comparison to other large sulfur-oxidizing bacteria.</title>
        <authorList>
            <person name="Winkel M."/>
            <person name="Salman V."/>
            <person name="Woyke T."/>
            <person name="Schulz-Vogt H."/>
            <person name="Richter M."/>
            <person name="Flood B."/>
            <person name="Bailey J."/>
            <person name="Amann R."/>
            <person name="Mussmann M."/>
        </authorList>
    </citation>
    <scope>NUCLEOTIDE SEQUENCE [LARGE SCALE GENOMIC DNA]</scope>
    <source>
        <strain evidence="1 2">THI036</strain>
    </source>
</reference>
<protein>
    <submittedName>
        <fullName evidence="1">Uncharacterized protein</fullName>
    </submittedName>
</protein>
<organism evidence="1 2">
    <name type="scientific">Candidatus Thiomargarita nelsonii</name>
    <dbReference type="NCBI Taxonomy" id="1003181"/>
    <lineage>
        <taxon>Bacteria</taxon>
        <taxon>Pseudomonadati</taxon>
        <taxon>Pseudomonadota</taxon>
        <taxon>Gammaproteobacteria</taxon>
        <taxon>Thiotrichales</taxon>
        <taxon>Thiotrichaceae</taxon>
        <taxon>Thiomargarita</taxon>
    </lineage>
</organism>
<dbReference type="AlphaFoldDB" id="A0A176S575"/>